<dbReference type="SUPFAM" id="SSF101898">
    <property type="entry name" value="NHL repeat"/>
    <property type="match status" value="1"/>
</dbReference>
<feature type="compositionally biased region" description="Polar residues" evidence="3">
    <location>
        <begin position="1"/>
        <end position="17"/>
    </location>
</feature>
<evidence type="ECO:0000256" key="1">
    <source>
        <dbReference type="ARBA" id="ARBA00022737"/>
    </source>
</evidence>
<feature type="compositionally biased region" description="Low complexity" evidence="3">
    <location>
        <begin position="648"/>
        <end position="662"/>
    </location>
</feature>
<feature type="region of interest" description="Disordered" evidence="3">
    <location>
        <begin position="648"/>
        <end position="701"/>
    </location>
</feature>
<sequence length="1135" mass="124296">MPTSNNDDSINVHNSMKMSPDHSNGDVKISNFNTNWSNTTNHHQPIENMESSTQNSTLVIDDLFIGQTLNQICPNHFTKKWLSSVKQCYLSSFNTKPESKYIEQLDTFPGAPNRFLSYVSFEGRNENKLSNNFTNCSVHVRDCVLYLKNLSDILSTIGQYYVTINPTANNSNLMSLSNLVNSLANFDLNSSQVMLDTNELESMKMIITNMVPHGLVDSNVESESLPKLNPFFPSSNSNNGGVSHFYQTNSVTSITPAIGDGESDADSNSYGRSSTASNSSVRNGCTKFGSLNTTATETSNSLFRSNDLNILNQRTQQPIGSTAINDSFDSCSFLDTQMAAVTADLCDLTDMPKLISANDSMASLVKATPKRVNDLAIYGGNNSSPFNDLNQSLLDSADSNHSDFFGELNQILFNNENRPAKDYFTSNGAKGNFTIAHAPPVGSNQCFTIEQNTGNDDEQSDLMDKRTATCFNEAQSKNSQRTTSRSANGDPIVLCDKDLFYRLIIGQLLFNGHRSIANQLAIAERIKADGSLLSPSDRLHTLVSTAIRREIDLLSINPSPDIVQFGPQQNTANIGKDKHHQSMRLDEQDNYHKSLYDVSQNQNDYVSSSLSFNSNSKMDSNDVHGNLDFDVPLDHDVYGSTEMYYSNGSSSMNASSTHSNNNGSNLGILKQMSHPPTHHPNNHSHHGLMQDRSQTSQGMRSNVAAMDPVGTPLVTKSPPIVLDYANAVTSNGTGSSAQSSATSNGSASISPGFMLNENAMKNLNHLATKLNEANASSIPSIVGNGPIFGRCASAMAIGISGNQSQQTPQSNSPFHGSQSRSQANINGSKTSLVNGLNNLTLIGPSHTTGNGKNHKIMQIRSKFGSLGSQSNQFSSPHGFCLANEEIVIADTNNHRICVYEKNGTFKHSFGTPGKDEGQLWYPRKITMICSPNVRNTASNPYYVICDRGMERSRMQIFTRNGNFVRKIPIRYIDIVAGIAVNAHGQIVTVDSVSPTIFIISESGDLLEWFDCSDHMREPSDIAIYQKEYYICDFKGHCVVVFSERGKCLRKIGMESLTSFPNGIDISGNGQILVGDSHGNRFHVAIFNQEGKLLSEYECPYVKVSRCCGLKLTSEGYVVTLAKNNHHVLVLNTLYT</sequence>
<dbReference type="PANTHER" id="PTHR24104:SF51">
    <property type="entry name" value="SMP-30_GLUCONOLACTONASE_LRE-LIKE REGION DOMAIN-CONTAINING PROTEIN"/>
    <property type="match status" value="1"/>
</dbReference>
<dbReference type="GO" id="GO:0000209">
    <property type="term" value="P:protein polyubiquitination"/>
    <property type="evidence" value="ECO:0007669"/>
    <property type="project" value="TreeGrafter"/>
</dbReference>
<dbReference type="InterPro" id="IPR038184">
    <property type="entry name" value="CSTF1_dimer_sf"/>
</dbReference>
<dbReference type="GO" id="GO:0043161">
    <property type="term" value="P:proteasome-mediated ubiquitin-dependent protein catabolic process"/>
    <property type="evidence" value="ECO:0007669"/>
    <property type="project" value="TreeGrafter"/>
</dbReference>
<proteinExistence type="predicted"/>
<evidence type="ECO:0000313" key="5">
    <source>
        <dbReference type="EMBL" id="KAJ6220809.1"/>
    </source>
</evidence>
<evidence type="ECO:0000313" key="6">
    <source>
        <dbReference type="Proteomes" id="UP001142055"/>
    </source>
</evidence>
<name>A0A9Q0RNI1_BLOTA</name>
<dbReference type="PANTHER" id="PTHR24104">
    <property type="entry name" value="E3 UBIQUITIN-PROTEIN LIGASE NHLRC1-RELATED"/>
    <property type="match status" value="1"/>
</dbReference>
<dbReference type="PROSITE" id="PS51125">
    <property type="entry name" value="NHL"/>
    <property type="match status" value="1"/>
</dbReference>
<dbReference type="Pfam" id="PF01436">
    <property type="entry name" value="NHL"/>
    <property type="match status" value="1"/>
</dbReference>
<reference evidence="5" key="1">
    <citation type="submission" date="2022-12" db="EMBL/GenBank/DDBJ databases">
        <title>Genome assemblies of Blomia tropicalis.</title>
        <authorList>
            <person name="Cui Y."/>
        </authorList>
    </citation>
    <scope>NUCLEOTIDE SEQUENCE</scope>
    <source>
        <tissue evidence="5">Adult mites</tissue>
    </source>
</reference>
<dbReference type="InterPro" id="IPR032028">
    <property type="entry name" value="CSTF1_dimer"/>
</dbReference>
<comment type="caution">
    <text evidence="5">The sequence shown here is derived from an EMBL/GenBank/DDBJ whole genome shotgun (WGS) entry which is preliminary data.</text>
</comment>
<dbReference type="InterPro" id="IPR050952">
    <property type="entry name" value="TRIM-NHL_E3_ligases"/>
</dbReference>
<feature type="domain" description="Cleavage stimulation factor subunit 1 dimerisation" evidence="4">
    <location>
        <begin position="496"/>
        <end position="548"/>
    </location>
</feature>
<feature type="repeat" description="NHL" evidence="2">
    <location>
        <begin position="860"/>
        <end position="902"/>
    </location>
</feature>
<gene>
    <name evidence="5" type="ORF">RDWZM_006621</name>
</gene>
<evidence type="ECO:0000259" key="4">
    <source>
        <dbReference type="Pfam" id="PF16699"/>
    </source>
</evidence>
<feature type="region of interest" description="Disordered" evidence="3">
    <location>
        <begin position="256"/>
        <end position="281"/>
    </location>
</feature>
<feature type="region of interest" description="Disordered" evidence="3">
    <location>
        <begin position="801"/>
        <end position="829"/>
    </location>
</feature>
<dbReference type="EMBL" id="JAPWDV010000002">
    <property type="protein sequence ID" value="KAJ6220809.1"/>
    <property type="molecule type" value="Genomic_DNA"/>
</dbReference>
<feature type="compositionally biased region" description="Basic residues" evidence="3">
    <location>
        <begin position="676"/>
        <end position="686"/>
    </location>
</feature>
<dbReference type="Gene3D" id="1.20.960.50">
    <property type="entry name" value="Cleavage stimulation factor subunit 1, dimerisation domain"/>
    <property type="match status" value="1"/>
</dbReference>
<protein>
    <recommendedName>
        <fullName evidence="4">Cleavage stimulation factor subunit 1 dimerisation domain-containing protein</fullName>
    </recommendedName>
</protein>
<dbReference type="CDD" id="cd14959">
    <property type="entry name" value="NHL_brat_like"/>
    <property type="match status" value="1"/>
</dbReference>
<dbReference type="Proteomes" id="UP001142055">
    <property type="component" value="Chromosome 2"/>
</dbReference>
<evidence type="ECO:0000256" key="3">
    <source>
        <dbReference type="SAM" id="MobiDB-lite"/>
    </source>
</evidence>
<dbReference type="InterPro" id="IPR011042">
    <property type="entry name" value="6-blade_b-propeller_TolB-like"/>
</dbReference>
<feature type="compositionally biased region" description="Polar residues" evidence="3">
    <location>
        <begin position="691"/>
        <end position="700"/>
    </location>
</feature>
<feature type="compositionally biased region" description="Polar residues" evidence="3">
    <location>
        <begin position="266"/>
        <end position="281"/>
    </location>
</feature>
<keyword evidence="1" id="KW-0677">Repeat</keyword>
<feature type="compositionally biased region" description="Polar residues" evidence="3">
    <location>
        <begin position="814"/>
        <end position="829"/>
    </location>
</feature>
<keyword evidence="6" id="KW-1185">Reference proteome</keyword>
<dbReference type="Gene3D" id="2.120.10.30">
    <property type="entry name" value="TolB, C-terminal domain"/>
    <property type="match status" value="1"/>
</dbReference>
<dbReference type="Pfam" id="PF16699">
    <property type="entry name" value="CSTF1_dimer"/>
    <property type="match status" value="1"/>
</dbReference>
<accession>A0A9Q0RNI1</accession>
<dbReference type="AlphaFoldDB" id="A0A9Q0RNI1"/>
<organism evidence="5 6">
    <name type="scientific">Blomia tropicalis</name>
    <name type="common">Mite</name>
    <dbReference type="NCBI Taxonomy" id="40697"/>
    <lineage>
        <taxon>Eukaryota</taxon>
        <taxon>Metazoa</taxon>
        <taxon>Ecdysozoa</taxon>
        <taxon>Arthropoda</taxon>
        <taxon>Chelicerata</taxon>
        <taxon>Arachnida</taxon>
        <taxon>Acari</taxon>
        <taxon>Acariformes</taxon>
        <taxon>Sarcoptiformes</taxon>
        <taxon>Astigmata</taxon>
        <taxon>Glycyphagoidea</taxon>
        <taxon>Echimyopodidae</taxon>
        <taxon>Blomia</taxon>
    </lineage>
</organism>
<feature type="region of interest" description="Disordered" evidence="3">
    <location>
        <begin position="1"/>
        <end position="26"/>
    </location>
</feature>
<dbReference type="InterPro" id="IPR001258">
    <property type="entry name" value="NHL_repeat"/>
</dbReference>
<feature type="compositionally biased region" description="Low complexity" evidence="3">
    <location>
        <begin position="801"/>
        <end position="813"/>
    </location>
</feature>
<evidence type="ECO:0000256" key="2">
    <source>
        <dbReference type="PROSITE-ProRule" id="PRU00504"/>
    </source>
</evidence>
<dbReference type="GO" id="GO:0061630">
    <property type="term" value="F:ubiquitin protein ligase activity"/>
    <property type="evidence" value="ECO:0007669"/>
    <property type="project" value="TreeGrafter"/>
</dbReference>